<dbReference type="EMBL" id="CP007055">
    <property type="protein sequence ID" value="AHG01066.1"/>
    <property type="molecule type" value="Genomic_DNA"/>
</dbReference>
<protein>
    <submittedName>
        <fullName evidence="1">Uncharacterized protein</fullName>
    </submittedName>
</protein>
<proteinExistence type="predicted"/>
<dbReference type="KEGG" id="hlr:HALLA_15055"/>
<sequence length="31" mass="3557">MRRNPERVESTASRLIELVVRTGSDSRSKLL</sequence>
<evidence type="ECO:0000313" key="1">
    <source>
        <dbReference type="EMBL" id="AHG01066.1"/>
    </source>
</evidence>
<gene>
    <name evidence="1" type="ORF">HALLA_15055</name>
</gene>
<evidence type="ECO:0000313" key="2">
    <source>
        <dbReference type="Proteomes" id="UP000019024"/>
    </source>
</evidence>
<organism evidence="1 2">
    <name type="scientific">Halostagnicola larsenii XH-48</name>
    <dbReference type="NCBI Taxonomy" id="797299"/>
    <lineage>
        <taxon>Archaea</taxon>
        <taxon>Methanobacteriati</taxon>
        <taxon>Methanobacteriota</taxon>
        <taxon>Stenosarchaea group</taxon>
        <taxon>Halobacteria</taxon>
        <taxon>Halobacteriales</taxon>
        <taxon>Natrialbaceae</taxon>
        <taxon>Halostagnicola</taxon>
    </lineage>
</organism>
<keyword evidence="2" id="KW-1185">Reference proteome</keyword>
<reference evidence="1 2" key="1">
    <citation type="submission" date="2014-01" db="EMBL/GenBank/DDBJ databases">
        <authorList>
            <consortium name="DOE Joint Genome Institute"/>
            <person name="Anderson I."/>
            <person name="Huntemann M."/>
            <person name="Han J."/>
            <person name="Chen A."/>
            <person name="Kyrpides N."/>
            <person name="Mavromatis K."/>
            <person name="Markowitz V."/>
            <person name="Palaniappan K."/>
            <person name="Ivanova N."/>
            <person name="Schaumberg A."/>
            <person name="Pati A."/>
            <person name="Liolios K."/>
            <person name="Nordberg H.P."/>
            <person name="Cantor M.N."/>
            <person name="Hua S.X."/>
            <person name="Woyke T."/>
        </authorList>
    </citation>
    <scope>NUCLEOTIDE SEQUENCE [LARGE SCALE GENOMIC DNA]</scope>
    <source>
        <strain evidence="1 2">XH-48</strain>
    </source>
</reference>
<dbReference type="Proteomes" id="UP000019024">
    <property type="component" value="Chromosome"/>
</dbReference>
<dbReference type="HOGENOM" id="CLU_3394470_0_0_2"/>
<accession>W0JQQ5</accession>
<name>W0JQQ5_9EURY</name>
<dbReference type="AlphaFoldDB" id="W0JQQ5"/>